<feature type="compositionally biased region" description="Basic and acidic residues" evidence="1">
    <location>
        <begin position="1"/>
        <end position="24"/>
    </location>
</feature>
<feature type="compositionally biased region" description="Low complexity" evidence="1">
    <location>
        <begin position="57"/>
        <end position="68"/>
    </location>
</feature>
<dbReference type="AlphaFoldDB" id="A0A4Z2GNI5"/>
<evidence type="ECO:0000256" key="1">
    <source>
        <dbReference type="SAM" id="MobiDB-lite"/>
    </source>
</evidence>
<dbReference type="EMBL" id="SRLO01000473">
    <property type="protein sequence ID" value="TNN54841.1"/>
    <property type="molecule type" value="Genomic_DNA"/>
</dbReference>
<organism evidence="2 3">
    <name type="scientific">Liparis tanakae</name>
    <name type="common">Tanaka's snailfish</name>
    <dbReference type="NCBI Taxonomy" id="230148"/>
    <lineage>
        <taxon>Eukaryota</taxon>
        <taxon>Metazoa</taxon>
        <taxon>Chordata</taxon>
        <taxon>Craniata</taxon>
        <taxon>Vertebrata</taxon>
        <taxon>Euteleostomi</taxon>
        <taxon>Actinopterygii</taxon>
        <taxon>Neopterygii</taxon>
        <taxon>Teleostei</taxon>
        <taxon>Neoteleostei</taxon>
        <taxon>Acanthomorphata</taxon>
        <taxon>Eupercaria</taxon>
        <taxon>Perciformes</taxon>
        <taxon>Cottioidei</taxon>
        <taxon>Cottales</taxon>
        <taxon>Liparidae</taxon>
        <taxon>Liparis</taxon>
    </lineage>
</organism>
<accession>A0A4Z2GNI5</accession>
<comment type="caution">
    <text evidence="2">The sequence shown here is derived from an EMBL/GenBank/DDBJ whole genome shotgun (WGS) entry which is preliminary data.</text>
</comment>
<dbReference type="Proteomes" id="UP000314294">
    <property type="component" value="Unassembled WGS sequence"/>
</dbReference>
<proteinExistence type="predicted"/>
<feature type="compositionally biased region" description="Acidic residues" evidence="1">
    <location>
        <begin position="37"/>
        <end position="46"/>
    </location>
</feature>
<evidence type="ECO:0000313" key="2">
    <source>
        <dbReference type="EMBL" id="TNN54841.1"/>
    </source>
</evidence>
<reference evidence="2 3" key="1">
    <citation type="submission" date="2019-03" db="EMBL/GenBank/DDBJ databases">
        <title>First draft genome of Liparis tanakae, snailfish: a comprehensive survey of snailfish specific genes.</title>
        <authorList>
            <person name="Kim W."/>
            <person name="Song I."/>
            <person name="Jeong J.-H."/>
            <person name="Kim D."/>
            <person name="Kim S."/>
            <person name="Ryu S."/>
            <person name="Song J.Y."/>
            <person name="Lee S.K."/>
        </authorList>
    </citation>
    <scope>NUCLEOTIDE SEQUENCE [LARGE SCALE GENOMIC DNA]</scope>
    <source>
        <tissue evidence="2">Muscle</tissue>
    </source>
</reference>
<name>A0A4Z2GNI5_9TELE</name>
<evidence type="ECO:0000313" key="3">
    <source>
        <dbReference type="Proteomes" id="UP000314294"/>
    </source>
</evidence>
<sequence length="77" mass="8731">MKKKKEAAPENIKRHSRLHKDNLHKSPIKGPSWGPGGEEEEEEEEEETRRPEPPSSPLFFSGPGTFPTHCWGFTSGF</sequence>
<feature type="region of interest" description="Disordered" evidence="1">
    <location>
        <begin position="1"/>
        <end position="77"/>
    </location>
</feature>
<protein>
    <submittedName>
        <fullName evidence="2">Uncharacterized protein</fullName>
    </submittedName>
</protein>
<gene>
    <name evidence="2" type="ORF">EYF80_034960</name>
</gene>
<keyword evidence="3" id="KW-1185">Reference proteome</keyword>